<sequence>MYTLSTYDWAVDVHLLRDELRLLLRLRRSGAALARPRAAHRGQHCPPYFATMLGDIVVCWRVYVMYGQSKSVLAMAAALLALFCTGIITCNVTQIGKGFPPVMNLHRLVPKQLQIDMVTLMLSTRSRPHGPPRPEPTSTSFVMDEACLGSKLPANATNRCGAAAGTRSVD</sequence>
<reference evidence="2" key="1">
    <citation type="submission" date="2023-03" db="EMBL/GenBank/DDBJ databases">
        <title>Massive genome expansion in bonnet fungi (Mycena s.s.) driven by repeated elements and novel gene families across ecological guilds.</title>
        <authorList>
            <consortium name="Lawrence Berkeley National Laboratory"/>
            <person name="Harder C.B."/>
            <person name="Miyauchi S."/>
            <person name="Viragh M."/>
            <person name="Kuo A."/>
            <person name="Thoen E."/>
            <person name="Andreopoulos B."/>
            <person name="Lu D."/>
            <person name="Skrede I."/>
            <person name="Drula E."/>
            <person name="Henrissat B."/>
            <person name="Morin E."/>
            <person name="Kohler A."/>
            <person name="Barry K."/>
            <person name="LaButti K."/>
            <person name="Morin E."/>
            <person name="Salamov A."/>
            <person name="Lipzen A."/>
            <person name="Mereny Z."/>
            <person name="Hegedus B."/>
            <person name="Baldrian P."/>
            <person name="Stursova M."/>
            <person name="Weitz H."/>
            <person name="Taylor A."/>
            <person name="Grigoriev I.V."/>
            <person name="Nagy L.G."/>
            <person name="Martin F."/>
            <person name="Kauserud H."/>
        </authorList>
    </citation>
    <scope>NUCLEOTIDE SEQUENCE</scope>
    <source>
        <strain evidence="2">9144</strain>
    </source>
</reference>
<organism evidence="2 3">
    <name type="scientific">Mycena pura</name>
    <dbReference type="NCBI Taxonomy" id="153505"/>
    <lineage>
        <taxon>Eukaryota</taxon>
        <taxon>Fungi</taxon>
        <taxon>Dikarya</taxon>
        <taxon>Basidiomycota</taxon>
        <taxon>Agaricomycotina</taxon>
        <taxon>Agaricomycetes</taxon>
        <taxon>Agaricomycetidae</taxon>
        <taxon>Agaricales</taxon>
        <taxon>Marasmiineae</taxon>
        <taxon>Mycenaceae</taxon>
        <taxon>Mycena</taxon>
    </lineage>
</organism>
<keyword evidence="1" id="KW-0812">Transmembrane</keyword>
<accession>A0AAD6YIH6</accession>
<keyword evidence="1" id="KW-0472">Membrane</keyword>
<evidence type="ECO:0000313" key="3">
    <source>
        <dbReference type="Proteomes" id="UP001219525"/>
    </source>
</evidence>
<name>A0AAD6YIH6_9AGAR</name>
<evidence type="ECO:0000256" key="1">
    <source>
        <dbReference type="SAM" id="Phobius"/>
    </source>
</evidence>
<comment type="caution">
    <text evidence="2">The sequence shown here is derived from an EMBL/GenBank/DDBJ whole genome shotgun (WGS) entry which is preliminary data.</text>
</comment>
<dbReference type="Proteomes" id="UP001219525">
    <property type="component" value="Unassembled WGS sequence"/>
</dbReference>
<feature type="transmembrane region" description="Helical" evidence="1">
    <location>
        <begin position="72"/>
        <end position="93"/>
    </location>
</feature>
<keyword evidence="1" id="KW-1133">Transmembrane helix</keyword>
<dbReference type="EMBL" id="JARJCW010000016">
    <property type="protein sequence ID" value="KAJ7216028.1"/>
    <property type="molecule type" value="Genomic_DNA"/>
</dbReference>
<dbReference type="AlphaFoldDB" id="A0AAD6YIH6"/>
<protein>
    <submittedName>
        <fullName evidence="2">Uncharacterized protein</fullName>
    </submittedName>
</protein>
<keyword evidence="3" id="KW-1185">Reference proteome</keyword>
<evidence type="ECO:0000313" key="2">
    <source>
        <dbReference type="EMBL" id="KAJ7216028.1"/>
    </source>
</evidence>
<gene>
    <name evidence="2" type="ORF">GGX14DRAFT_562468</name>
</gene>
<proteinExistence type="predicted"/>